<dbReference type="AlphaFoldDB" id="A0A8K0A3V1"/>
<keyword evidence="3" id="KW-1185">Reference proteome</keyword>
<evidence type="ECO:0000313" key="2">
    <source>
        <dbReference type="EMBL" id="CAH1268764.1"/>
    </source>
</evidence>
<organism evidence="2 3">
    <name type="scientific">Branchiostoma lanceolatum</name>
    <name type="common">Common lancelet</name>
    <name type="synonym">Amphioxus lanceolatum</name>
    <dbReference type="NCBI Taxonomy" id="7740"/>
    <lineage>
        <taxon>Eukaryota</taxon>
        <taxon>Metazoa</taxon>
        <taxon>Chordata</taxon>
        <taxon>Cephalochordata</taxon>
        <taxon>Leptocardii</taxon>
        <taxon>Amphioxiformes</taxon>
        <taxon>Branchiostomatidae</taxon>
        <taxon>Branchiostoma</taxon>
    </lineage>
</organism>
<reference evidence="2" key="1">
    <citation type="submission" date="2022-01" db="EMBL/GenBank/DDBJ databases">
        <authorList>
            <person name="Braso-Vives M."/>
        </authorList>
    </citation>
    <scope>NUCLEOTIDE SEQUENCE</scope>
</reference>
<name>A0A8K0A3V1_BRALA</name>
<dbReference type="EMBL" id="OV696692">
    <property type="protein sequence ID" value="CAH1268764.1"/>
    <property type="molecule type" value="Genomic_DNA"/>
</dbReference>
<proteinExistence type="predicted"/>
<protein>
    <submittedName>
        <fullName evidence="2">Hypp3983 protein</fullName>
    </submittedName>
</protein>
<dbReference type="Proteomes" id="UP000838412">
    <property type="component" value="Chromosome 7"/>
</dbReference>
<gene>
    <name evidence="2" type="primary">Hypp3983</name>
    <name evidence="2" type="ORF">BLAG_LOCUS21587</name>
</gene>
<sequence>MNIKSCSASRSELECGWSASAADSPVWGALRRVAVFCRVYRGRPRFQDLPTDTSTSTTYSGLLVVSLKEELSRQLREDPRWEAGMKDGEKGAGMKDGEKGAGMKDGEKGVGMKDGEKGAGMKDGEKGAGMKGGEKGAGMKDGEKGAGMKDGEKGAGMKGGEKGAGMKDGVEAVGTAVGTAERVTMVVTLEGMGITREDMIDTKAETDHTTDSPVHMYM</sequence>
<accession>A0A8K0A3V1</accession>
<evidence type="ECO:0000256" key="1">
    <source>
        <dbReference type="SAM" id="MobiDB-lite"/>
    </source>
</evidence>
<feature type="region of interest" description="Disordered" evidence="1">
    <location>
        <begin position="79"/>
        <end position="166"/>
    </location>
</feature>
<evidence type="ECO:0000313" key="3">
    <source>
        <dbReference type="Proteomes" id="UP000838412"/>
    </source>
</evidence>